<dbReference type="Proteomes" id="UP001169990">
    <property type="component" value="Unassembled WGS sequence"/>
</dbReference>
<dbReference type="RefSeq" id="WP_106621977.1">
    <property type="nucleotide sequence ID" value="NZ_CP021552.1"/>
</dbReference>
<dbReference type="EMBL" id="QELD01000024">
    <property type="protein sequence ID" value="MDN4188660.1"/>
    <property type="molecule type" value="Genomic_DNA"/>
</dbReference>
<comment type="caution">
    <text evidence="2">The sequence shown here is derived from an EMBL/GenBank/DDBJ whole genome shotgun (WGS) entry which is preliminary data.</text>
</comment>
<protein>
    <submittedName>
        <fullName evidence="2">PIN domain-containing protein</fullName>
    </submittedName>
</protein>
<proteinExistence type="predicted"/>
<dbReference type="InterPro" id="IPR029060">
    <property type="entry name" value="PIN-like_dom_sf"/>
</dbReference>
<sequence length="187" mass="21492">MSHISFHTDLWLFGELVNDLILRLAEEHLYAPYWSQQILDELRRNLQLRIGEERSAQRVNAMTAAFPEALVTGYESLIKNMTCDEKDRHVLAAADYSPAQTLVTFNTKDFPETSTQPLRIEVKRPDDFFLDVLDLDPGRVARVCHTALLSYKRYPQTPEDYADMLRKSGVPEFANCLYPILDALSLN</sequence>
<reference evidence="2" key="2">
    <citation type="journal article" date="2022" name="3 Biotech.">
        <title>Isomaltooligosaccharides utilization and genomic characterization of human infant anti-inflammatory Bifidobacterium longum and Bifidobacterium breve strains.</title>
        <authorList>
            <person name="Sharma S."/>
            <person name="Singh S."/>
            <person name="Chaudhary V."/>
            <person name="Mantri S."/>
            <person name="Chander A."/>
            <person name="Maurya R."/>
            <person name="Rajarammohan S."/>
            <person name="Singh R.P."/>
            <person name="Rishi P."/>
            <person name="Bishnoi M."/>
            <person name="Bhadada S.K."/>
            <person name="Kondepudi K.K."/>
        </authorList>
    </citation>
    <scope>NUCLEOTIDE SEQUENCE</scope>
    <source>
        <strain evidence="2">Bif11</strain>
    </source>
</reference>
<dbReference type="SUPFAM" id="SSF88723">
    <property type="entry name" value="PIN domain-like"/>
    <property type="match status" value="1"/>
</dbReference>
<evidence type="ECO:0000259" key="1">
    <source>
        <dbReference type="Pfam" id="PF26343"/>
    </source>
</evidence>
<dbReference type="AlphaFoldDB" id="A0AAW7LKC2"/>
<dbReference type="InterPro" id="IPR058652">
    <property type="entry name" value="VapC50_C"/>
</dbReference>
<reference evidence="2" key="1">
    <citation type="submission" date="2018-05" db="EMBL/GenBank/DDBJ databases">
        <authorList>
            <person name="Kondepudi K.K."/>
            <person name="Singh S."/>
            <person name="Chaudhry V."/>
            <person name="Mantri S."/>
            <person name="Bhadada S."/>
            <person name="Bishnoi M."/>
            <person name="Kaur J."/>
            <person name="Sharma S."/>
            <person name="Bhatia R."/>
        </authorList>
    </citation>
    <scope>NUCLEOTIDE SEQUENCE</scope>
    <source>
        <strain evidence="2">Bif11</strain>
    </source>
</reference>
<dbReference type="Pfam" id="PF26343">
    <property type="entry name" value="VapC50_C"/>
    <property type="match status" value="1"/>
</dbReference>
<name>A0AAW7LKC2_BIFBR</name>
<evidence type="ECO:0000313" key="2">
    <source>
        <dbReference type="EMBL" id="MDN4188660.1"/>
    </source>
</evidence>
<evidence type="ECO:0000313" key="3">
    <source>
        <dbReference type="Proteomes" id="UP001169990"/>
    </source>
</evidence>
<accession>A0AAW7LKC2</accession>
<gene>
    <name evidence="2" type="ORF">DC496_10140</name>
</gene>
<feature type="domain" description="VapC50 C-terminal" evidence="1">
    <location>
        <begin position="125"/>
        <end position="177"/>
    </location>
</feature>
<organism evidence="2 3">
    <name type="scientific">Bifidobacterium breve</name>
    <dbReference type="NCBI Taxonomy" id="1685"/>
    <lineage>
        <taxon>Bacteria</taxon>
        <taxon>Bacillati</taxon>
        <taxon>Actinomycetota</taxon>
        <taxon>Actinomycetes</taxon>
        <taxon>Bifidobacteriales</taxon>
        <taxon>Bifidobacteriaceae</taxon>
        <taxon>Bifidobacterium</taxon>
    </lineage>
</organism>